<comment type="caution">
    <text evidence="1">The sequence shown here is derived from an EMBL/GenBank/DDBJ whole genome shotgun (WGS) entry which is preliminary data.</text>
</comment>
<evidence type="ECO:0000313" key="1">
    <source>
        <dbReference type="EMBL" id="CAG7720614.1"/>
    </source>
</evidence>
<organism evidence="1 2">
    <name type="scientific">Allacma fusca</name>
    <dbReference type="NCBI Taxonomy" id="39272"/>
    <lineage>
        <taxon>Eukaryota</taxon>
        <taxon>Metazoa</taxon>
        <taxon>Ecdysozoa</taxon>
        <taxon>Arthropoda</taxon>
        <taxon>Hexapoda</taxon>
        <taxon>Collembola</taxon>
        <taxon>Symphypleona</taxon>
        <taxon>Sminthuridae</taxon>
        <taxon>Allacma</taxon>
    </lineage>
</organism>
<sequence>MHTLPVWVSSGAPKSQRILLPRQYAKLLFQGKLLRSKESGQIVLEEGTLVTGAEDMSKCPPEGKVFKGKGTVPCGGVPGKFNNEDEQLRVSRYHILQMCEGGTEE</sequence>
<keyword evidence="2" id="KW-1185">Reference proteome</keyword>
<evidence type="ECO:0000313" key="2">
    <source>
        <dbReference type="Proteomes" id="UP000708208"/>
    </source>
</evidence>
<accession>A0A8J2JSE7</accession>
<reference evidence="1" key="1">
    <citation type="submission" date="2021-06" db="EMBL/GenBank/DDBJ databases">
        <authorList>
            <person name="Hodson N. C."/>
            <person name="Mongue J. A."/>
            <person name="Jaron S. K."/>
        </authorList>
    </citation>
    <scope>NUCLEOTIDE SEQUENCE</scope>
</reference>
<dbReference type="EMBL" id="CAJVCH010072101">
    <property type="protein sequence ID" value="CAG7720614.1"/>
    <property type="molecule type" value="Genomic_DNA"/>
</dbReference>
<name>A0A8J2JSE7_9HEXA</name>
<protein>
    <submittedName>
        <fullName evidence="1">Uncharacterized protein</fullName>
    </submittedName>
</protein>
<dbReference type="Proteomes" id="UP000708208">
    <property type="component" value="Unassembled WGS sequence"/>
</dbReference>
<gene>
    <name evidence="1" type="ORF">AFUS01_LOCUS9884</name>
</gene>
<proteinExistence type="predicted"/>
<dbReference type="AlphaFoldDB" id="A0A8J2JSE7"/>